<sequence length="374" mass="41923">MPLRRSHKKSHHGCSLCKQRRIKCDEFRPICGSCHKKGLPCTFDSYQQSHPRHGSFGENNQLPRDEIHTGLPLVELELLHHWHTATAVSLTENEALSEVLRSQVPKEGLSHPFVMHGILGLSALHLSQQCSGPRRQTYTDIAMRHYSQALSLFVPLLSDVTPQNCQSLFACSFLISGFSFASQGLKTEPSSMHMGEVMEVFKLVRGTASIVEKAREWIERGDMRPLLKFATCERRAMRSSHVYGVRSRLESLINQQAGDHRSSHPPSSLRAVLDRSNQHLLDLCDSSITSNNEATVLAWPAIIDPEYLDLMQQLEPRSLVTLAHYGAVLHILTSAWWMEGWGKFLVIVAAAHLDDSTRSGIAWPLAVVNEKADV</sequence>
<dbReference type="EMBL" id="MNBE01000707">
    <property type="protein sequence ID" value="OKO95081.1"/>
    <property type="molecule type" value="Genomic_DNA"/>
</dbReference>
<dbReference type="SMART" id="SM00066">
    <property type="entry name" value="GAL4"/>
    <property type="match status" value="1"/>
</dbReference>
<accession>A0A1Q5T4C6</accession>
<dbReference type="CDD" id="cd00067">
    <property type="entry name" value="GAL4"/>
    <property type="match status" value="1"/>
</dbReference>
<dbReference type="AlphaFoldDB" id="A0A1Q5T4C6"/>
<dbReference type="InterPro" id="IPR021858">
    <property type="entry name" value="Fun_TF"/>
</dbReference>
<dbReference type="GO" id="GO:0001228">
    <property type="term" value="F:DNA-binding transcription activator activity, RNA polymerase II-specific"/>
    <property type="evidence" value="ECO:0007669"/>
    <property type="project" value="TreeGrafter"/>
</dbReference>
<reference evidence="6 7" key="1">
    <citation type="submission" date="2016-10" db="EMBL/GenBank/DDBJ databases">
        <title>Genome sequence of the ascomycete fungus Penicillium subrubescens.</title>
        <authorList>
            <person name="De Vries R.P."/>
            <person name="Peng M."/>
            <person name="Dilokpimol A."/>
            <person name="Hilden K."/>
            <person name="Makela M.R."/>
            <person name="Grigoriev I."/>
            <person name="Riley R."/>
            <person name="Granchi Z."/>
        </authorList>
    </citation>
    <scope>NUCLEOTIDE SEQUENCE [LARGE SCALE GENOMIC DNA]</scope>
    <source>
        <strain evidence="6 7">CBS 132785</strain>
    </source>
</reference>
<proteinExistence type="predicted"/>
<name>A0A1Q5T4C6_9EURO</name>
<dbReference type="InterPro" id="IPR036864">
    <property type="entry name" value="Zn2-C6_fun-type_DNA-bd_sf"/>
</dbReference>
<keyword evidence="7" id="KW-1185">Reference proteome</keyword>
<dbReference type="PANTHER" id="PTHR47784:SF5">
    <property type="entry name" value="STEROL UPTAKE CONTROL PROTEIN 2"/>
    <property type="match status" value="1"/>
</dbReference>
<evidence type="ECO:0000313" key="7">
    <source>
        <dbReference type="Proteomes" id="UP000186955"/>
    </source>
</evidence>
<dbReference type="PROSITE" id="PS50048">
    <property type="entry name" value="ZN2_CY6_FUNGAL_2"/>
    <property type="match status" value="1"/>
</dbReference>
<keyword evidence="1" id="KW-0805">Transcription regulation</keyword>
<dbReference type="InterPro" id="IPR053157">
    <property type="entry name" value="Sterol_Uptake_Regulator"/>
</dbReference>
<evidence type="ECO:0000313" key="6">
    <source>
        <dbReference type="EMBL" id="OKO95081.1"/>
    </source>
</evidence>
<evidence type="ECO:0000256" key="4">
    <source>
        <dbReference type="ARBA" id="ARBA00023242"/>
    </source>
</evidence>
<dbReference type="Pfam" id="PF00172">
    <property type="entry name" value="Zn_clus"/>
    <property type="match status" value="1"/>
</dbReference>
<keyword evidence="2" id="KW-0238">DNA-binding</keyword>
<evidence type="ECO:0000256" key="1">
    <source>
        <dbReference type="ARBA" id="ARBA00023015"/>
    </source>
</evidence>
<feature type="domain" description="Zn(2)-C6 fungal-type" evidence="5">
    <location>
        <begin position="13"/>
        <end position="43"/>
    </location>
</feature>
<dbReference type="GO" id="GO:0003677">
    <property type="term" value="F:DNA binding"/>
    <property type="evidence" value="ECO:0007669"/>
    <property type="project" value="UniProtKB-KW"/>
</dbReference>
<comment type="caution">
    <text evidence="6">The sequence shown here is derived from an EMBL/GenBank/DDBJ whole genome shotgun (WGS) entry which is preliminary data.</text>
</comment>
<dbReference type="SUPFAM" id="SSF57701">
    <property type="entry name" value="Zn2/Cys6 DNA-binding domain"/>
    <property type="match status" value="1"/>
</dbReference>
<dbReference type="PROSITE" id="PS00463">
    <property type="entry name" value="ZN2_CY6_FUNGAL_1"/>
    <property type="match status" value="1"/>
</dbReference>
<evidence type="ECO:0000256" key="3">
    <source>
        <dbReference type="ARBA" id="ARBA00023163"/>
    </source>
</evidence>
<dbReference type="PANTHER" id="PTHR47784">
    <property type="entry name" value="STEROL UPTAKE CONTROL PROTEIN 2"/>
    <property type="match status" value="1"/>
</dbReference>
<dbReference type="Pfam" id="PF11951">
    <property type="entry name" value="Fungal_trans_2"/>
    <property type="match status" value="1"/>
</dbReference>
<gene>
    <name evidence="6" type="ORF">PENSUB_11323</name>
</gene>
<dbReference type="Proteomes" id="UP000186955">
    <property type="component" value="Unassembled WGS sequence"/>
</dbReference>
<protein>
    <recommendedName>
        <fullName evidence="5">Zn(2)-C6 fungal-type domain-containing protein</fullName>
    </recommendedName>
</protein>
<keyword evidence="3" id="KW-0804">Transcription</keyword>
<keyword evidence="4" id="KW-0539">Nucleus</keyword>
<evidence type="ECO:0000259" key="5">
    <source>
        <dbReference type="PROSITE" id="PS50048"/>
    </source>
</evidence>
<dbReference type="Gene3D" id="4.10.240.10">
    <property type="entry name" value="Zn(2)-C6 fungal-type DNA-binding domain"/>
    <property type="match status" value="1"/>
</dbReference>
<dbReference type="InterPro" id="IPR001138">
    <property type="entry name" value="Zn2Cys6_DnaBD"/>
</dbReference>
<evidence type="ECO:0000256" key="2">
    <source>
        <dbReference type="ARBA" id="ARBA00023125"/>
    </source>
</evidence>
<organism evidence="6 7">
    <name type="scientific">Penicillium subrubescens</name>
    <dbReference type="NCBI Taxonomy" id="1316194"/>
    <lineage>
        <taxon>Eukaryota</taxon>
        <taxon>Fungi</taxon>
        <taxon>Dikarya</taxon>
        <taxon>Ascomycota</taxon>
        <taxon>Pezizomycotina</taxon>
        <taxon>Eurotiomycetes</taxon>
        <taxon>Eurotiomycetidae</taxon>
        <taxon>Eurotiales</taxon>
        <taxon>Aspergillaceae</taxon>
        <taxon>Penicillium</taxon>
    </lineage>
</organism>
<dbReference type="GO" id="GO:0008270">
    <property type="term" value="F:zinc ion binding"/>
    <property type="evidence" value="ECO:0007669"/>
    <property type="project" value="InterPro"/>
</dbReference>